<gene>
    <name evidence="1" type="ORF">T265_13354</name>
</gene>
<dbReference type="Proteomes" id="UP000054324">
    <property type="component" value="Unassembled WGS sequence"/>
</dbReference>
<sequence length="96" mass="11057">ECAAHRPPHDSVGTIFEISRYIFIKETTHKVAENSSTAHDRAYLMSPKLPLAQSALSSQLSVRRHALLTAIIRKLIIDKPRKLRDQVLNREKWTRK</sequence>
<protein>
    <submittedName>
        <fullName evidence="1">Uncharacterized protein</fullName>
    </submittedName>
</protein>
<accession>A0A074ZQS7</accession>
<feature type="non-terminal residue" evidence="1">
    <location>
        <position position="1"/>
    </location>
</feature>
<evidence type="ECO:0000313" key="2">
    <source>
        <dbReference type="Proteomes" id="UP000054324"/>
    </source>
</evidence>
<dbReference type="GeneID" id="20327521"/>
<dbReference type="AlphaFoldDB" id="A0A074ZQS7"/>
<keyword evidence="2" id="KW-1185">Reference proteome</keyword>
<dbReference type="RefSeq" id="XP_009166758.1">
    <property type="nucleotide sequence ID" value="XM_009168494.1"/>
</dbReference>
<dbReference type="KEGG" id="ovi:T265_13354"/>
<dbReference type="EMBL" id="KL596677">
    <property type="protein sequence ID" value="KER29501.1"/>
    <property type="molecule type" value="Genomic_DNA"/>
</dbReference>
<dbReference type="CTD" id="20327521"/>
<name>A0A074ZQS7_OPIVI</name>
<proteinExistence type="predicted"/>
<organism evidence="1 2">
    <name type="scientific">Opisthorchis viverrini</name>
    <name type="common">Southeast Asian liver fluke</name>
    <dbReference type="NCBI Taxonomy" id="6198"/>
    <lineage>
        <taxon>Eukaryota</taxon>
        <taxon>Metazoa</taxon>
        <taxon>Spiralia</taxon>
        <taxon>Lophotrochozoa</taxon>
        <taxon>Platyhelminthes</taxon>
        <taxon>Trematoda</taxon>
        <taxon>Digenea</taxon>
        <taxon>Opisthorchiida</taxon>
        <taxon>Opisthorchiata</taxon>
        <taxon>Opisthorchiidae</taxon>
        <taxon>Opisthorchis</taxon>
    </lineage>
</organism>
<feature type="non-terminal residue" evidence="1">
    <location>
        <position position="96"/>
    </location>
</feature>
<evidence type="ECO:0000313" key="1">
    <source>
        <dbReference type="EMBL" id="KER29501.1"/>
    </source>
</evidence>
<reference evidence="1 2" key="1">
    <citation type="submission" date="2013-11" db="EMBL/GenBank/DDBJ databases">
        <title>Opisthorchis viverrini - life in the bile duct.</title>
        <authorList>
            <person name="Young N.D."/>
            <person name="Nagarajan N."/>
            <person name="Lin S.J."/>
            <person name="Korhonen P.K."/>
            <person name="Jex A.R."/>
            <person name="Hall R.S."/>
            <person name="Safavi-Hemami H."/>
            <person name="Kaewkong W."/>
            <person name="Bertrand D."/>
            <person name="Gao S."/>
            <person name="Seet Q."/>
            <person name="Wongkham S."/>
            <person name="Teh B.T."/>
            <person name="Wongkham C."/>
            <person name="Intapan P.M."/>
            <person name="Maleewong W."/>
            <person name="Yang X."/>
            <person name="Hu M."/>
            <person name="Wang Z."/>
            <person name="Hofmann A."/>
            <person name="Sternberg P.W."/>
            <person name="Tan P."/>
            <person name="Wang J."/>
            <person name="Gasser R.B."/>
        </authorList>
    </citation>
    <scope>NUCLEOTIDE SEQUENCE [LARGE SCALE GENOMIC DNA]</scope>
</reference>
<dbReference type="OrthoDB" id="10458593at2759"/>